<sequence>MSENPSWILRQFQKQANKFLGKVEVGAFGMHSGKRPITMPDLAAIHEYGAPSRNIPERSFVRASITLNQSKYGKFLLGEVKSLLLLKTTPMKIKQILGMQAAADVQMYMVNGKFAPLKAKTIKRKGSSKPLIDTGQLRQSITYKVVD</sequence>
<name>A0AAW5REM8_ACIJU</name>
<organism evidence="1 2">
    <name type="scientific">Acinetobacter junii</name>
    <dbReference type="NCBI Taxonomy" id="40215"/>
    <lineage>
        <taxon>Bacteria</taxon>
        <taxon>Pseudomonadati</taxon>
        <taxon>Pseudomonadota</taxon>
        <taxon>Gammaproteobacteria</taxon>
        <taxon>Moraxellales</taxon>
        <taxon>Moraxellaceae</taxon>
        <taxon>Acinetobacter</taxon>
    </lineage>
</organism>
<proteinExistence type="predicted"/>
<dbReference type="AlphaFoldDB" id="A0AAW5REM8"/>
<reference evidence="1" key="1">
    <citation type="submission" date="2021-06" db="EMBL/GenBank/DDBJ databases">
        <title>Propagation of a rapidly emergent carbapenem-resistant Acinetobacter baumannii lineage by various extra-hospital transmission networks.</title>
        <authorList>
            <person name="Calix J."/>
        </authorList>
    </citation>
    <scope>NUCLEOTIDE SEQUENCE</scope>
    <source>
        <strain evidence="1">WU_MDCI_Aw63</strain>
    </source>
</reference>
<gene>
    <name evidence="1" type="ORF">KTH64_10490</name>
</gene>
<dbReference type="Proteomes" id="UP001208534">
    <property type="component" value="Unassembled WGS sequence"/>
</dbReference>
<evidence type="ECO:0000313" key="1">
    <source>
        <dbReference type="EMBL" id="MCU4397368.1"/>
    </source>
</evidence>
<protein>
    <submittedName>
        <fullName evidence="1">Uncharacterized protein</fullName>
    </submittedName>
</protein>
<evidence type="ECO:0000313" key="2">
    <source>
        <dbReference type="Proteomes" id="UP001208534"/>
    </source>
</evidence>
<dbReference type="EMBL" id="JAHPRE010000039">
    <property type="protein sequence ID" value="MCU4397368.1"/>
    <property type="molecule type" value="Genomic_DNA"/>
</dbReference>
<accession>A0AAW5REM8</accession>
<comment type="caution">
    <text evidence="1">The sequence shown here is derived from an EMBL/GenBank/DDBJ whole genome shotgun (WGS) entry which is preliminary data.</text>
</comment>